<dbReference type="Proteomes" id="UP000295685">
    <property type="component" value="Unassembled WGS sequence"/>
</dbReference>
<feature type="transmembrane region" description="Helical" evidence="1">
    <location>
        <begin position="129"/>
        <end position="149"/>
    </location>
</feature>
<evidence type="ECO:0000313" key="5">
    <source>
        <dbReference type="Proteomes" id="UP000295685"/>
    </source>
</evidence>
<proteinExistence type="predicted"/>
<evidence type="ECO:0000313" key="3">
    <source>
        <dbReference type="EMBL" id="TEA07260.1"/>
    </source>
</evidence>
<sequence>MGEQRHSLLTGLGVDTWPLRLYVMKTIIIINYCFDAYLRTIAMATFATGTDELKNTDGVNRPGWFVSRRVDILFVFGLGALLSAVLFAADGHKGIFLVGAVAFSLLSDLPHVLTTTARVWMDPRERSRFWAHYVISFTVVAAIVGTLWFGGWMVPLLAVWAYWQVFHVLKQHFGIINIYAAKNGYKGPRNRLKYALYAVCLAPVLYRASQGLNFSEYVVFGHRLPFSNLSVPVPPIPGFLVIGGFVCAAVMLGIAVWEQVQLKRAGQRTLPAMSVATFVIAALSYNLSYLLVSDLFALILIATTTHSLQYHLINWTRNNTRFARTEDPGEKKLLLARLSTRKALPLYIAFFGGLGILAGQLDTVIFAVPLTFVLHHFYMDGALWKSKGNPELAHDLGIVRAG</sequence>
<feature type="transmembrane region" description="Helical" evidence="1">
    <location>
        <begin position="236"/>
        <end position="257"/>
    </location>
</feature>
<keyword evidence="1" id="KW-1133">Transmembrane helix</keyword>
<feature type="transmembrane region" description="Helical" evidence="1">
    <location>
        <begin position="295"/>
        <end position="313"/>
    </location>
</feature>
<name>A0A4R8SBT1_9MYCO</name>
<evidence type="ECO:0008006" key="6">
    <source>
        <dbReference type="Google" id="ProtNLM"/>
    </source>
</evidence>
<keyword evidence="1" id="KW-0812">Transmembrane</keyword>
<dbReference type="AlphaFoldDB" id="A0A4R8SBT1"/>
<feature type="transmembrane region" description="Helical" evidence="1">
    <location>
        <begin position="95"/>
        <end position="117"/>
    </location>
</feature>
<feature type="transmembrane region" description="Helical" evidence="1">
    <location>
        <begin position="161"/>
        <end position="180"/>
    </location>
</feature>
<dbReference type="EMBL" id="PECM01000005">
    <property type="protein sequence ID" value="TEA07260.1"/>
    <property type="molecule type" value="Genomic_DNA"/>
</dbReference>
<gene>
    <name evidence="3" type="ORF">CCUG60883_01292</name>
    <name evidence="2" type="ORF">CCUG60885_04142</name>
</gene>
<evidence type="ECO:0000313" key="2">
    <source>
        <dbReference type="EMBL" id="TDZ92029.1"/>
    </source>
</evidence>
<feature type="transmembrane region" description="Helical" evidence="1">
    <location>
        <begin position="70"/>
        <end position="89"/>
    </location>
</feature>
<organism evidence="2 5">
    <name type="scientific">Mycobacteroides salmoniphilum</name>
    <dbReference type="NCBI Taxonomy" id="404941"/>
    <lineage>
        <taxon>Bacteria</taxon>
        <taxon>Bacillati</taxon>
        <taxon>Actinomycetota</taxon>
        <taxon>Actinomycetes</taxon>
        <taxon>Mycobacteriales</taxon>
        <taxon>Mycobacteriaceae</taxon>
        <taxon>Mycobacteroides</taxon>
    </lineage>
</organism>
<comment type="caution">
    <text evidence="2">The sequence shown here is derived from an EMBL/GenBank/DDBJ whole genome shotgun (WGS) entry which is preliminary data.</text>
</comment>
<evidence type="ECO:0000313" key="4">
    <source>
        <dbReference type="Proteomes" id="UP000294844"/>
    </source>
</evidence>
<dbReference type="Proteomes" id="UP000294844">
    <property type="component" value="Unassembled WGS sequence"/>
</dbReference>
<protein>
    <recommendedName>
        <fullName evidence="6">Transmembrane protein</fullName>
    </recommendedName>
</protein>
<feature type="transmembrane region" description="Helical" evidence="1">
    <location>
        <begin position="346"/>
        <end position="374"/>
    </location>
</feature>
<reference evidence="4 5" key="1">
    <citation type="journal article" date="2019" name="Sci. Rep.">
        <title>Extended insight into the Mycobacterium chelonae-abscessus complex through whole genome sequencing of Mycobacterium salmoniphilum outbreak and Mycobacterium salmoniphilum-like strains.</title>
        <authorList>
            <person name="Behra P.R.K."/>
            <person name="Das S."/>
            <person name="Pettersson B.M.F."/>
            <person name="Shirreff L."/>
            <person name="DuCote T."/>
            <person name="Jacobsson K.G."/>
            <person name="Ennis D.G."/>
            <person name="Kirsebom L.A."/>
        </authorList>
    </citation>
    <scope>NUCLEOTIDE SEQUENCE [LARGE SCALE GENOMIC DNA]</scope>
    <source>
        <strain evidence="3 4">CCUG 60883</strain>
        <strain evidence="2 5">CCUG 60885</strain>
    </source>
</reference>
<evidence type="ECO:0000256" key="1">
    <source>
        <dbReference type="SAM" id="Phobius"/>
    </source>
</evidence>
<feature type="transmembrane region" description="Helical" evidence="1">
    <location>
        <begin position="192"/>
        <end position="209"/>
    </location>
</feature>
<feature type="transmembrane region" description="Helical" evidence="1">
    <location>
        <begin position="269"/>
        <end position="289"/>
    </location>
</feature>
<keyword evidence="1" id="KW-0472">Membrane</keyword>
<accession>A0A4R8SBT1</accession>
<dbReference type="EMBL" id="PECK01000008">
    <property type="protein sequence ID" value="TDZ92029.1"/>
    <property type="molecule type" value="Genomic_DNA"/>
</dbReference>
<keyword evidence="4" id="KW-1185">Reference proteome</keyword>